<dbReference type="Pfam" id="PF00583">
    <property type="entry name" value="Acetyltransf_1"/>
    <property type="match status" value="2"/>
</dbReference>
<dbReference type="GO" id="GO:0005840">
    <property type="term" value="C:ribosome"/>
    <property type="evidence" value="ECO:0007669"/>
    <property type="project" value="UniProtKB-KW"/>
</dbReference>
<organism evidence="4 5">
    <name type="scientific">Paenibacillus methanolicus</name>
    <dbReference type="NCBI Taxonomy" id="582686"/>
    <lineage>
        <taxon>Bacteria</taxon>
        <taxon>Bacillati</taxon>
        <taxon>Bacillota</taxon>
        <taxon>Bacilli</taxon>
        <taxon>Bacillales</taxon>
        <taxon>Paenibacillaceae</taxon>
        <taxon>Paenibacillus</taxon>
    </lineage>
</organism>
<evidence type="ECO:0000313" key="5">
    <source>
        <dbReference type="Proteomes" id="UP000323257"/>
    </source>
</evidence>
<keyword evidence="4" id="KW-0689">Ribosomal protein</keyword>
<evidence type="ECO:0000259" key="3">
    <source>
        <dbReference type="PROSITE" id="PS51186"/>
    </source>
</evidence>
<evidence type="ECO:0000313" key="4">
    <source>
        <dbReference type="EMBL" id="TYP74022.1"/>
    </source>
</evidence>
<dbReference type="GO" id="GO:0016747">
    <property type="term" value="F:acyltransferase activity, transferring groups other than amino-acyl groups"/>
    <property type="evidence" value="ECO:0007669"/>
    <property type="project" value="InterPro"/>
</dbReference>
<dbReference type="SUPFAM" id="SSF55729">
    <property type="entry name" value="Acyl-CoA N-acyltransferases (Nat)"/>
    <property type="match status" value="2"/>
</dbReference>
<dbReference type="EMBL" id="VNHS01000006">
    <property type="protein sequence ID" value="TYP74022.1"/>
    <property type="molecule type" value="Genomic_DNA"/>
</dbReference>
<dbReference type="InterPro" id="IPR000182">
    <property type="entry name" value="GNAT_dom"/>
</dbReference>
<dbReference type="AlphaFoldDB" id="A0A5S5C6C0"/>
<reference evidence="4 5" key="1">
    <citation type="submission" date="2019-07" db="EMBL/GenBank/DDBJ databases">
        <title>Genomic Encyclopedia of Type Strains, Phase III (KMG-III): the genomes of soil and plant-associated and newly described type strains.</title>
        <authorList>
            <person name="Whitman W."/>
        </authorList>
    </citation>
    <scope>NUCLEOTIDE SEQUENCE [LARGE SCALE GENOMIC DNA]</scope>
    <source>
        <strain evidence="4 5">BL24</strain>
    </source>
</reference>
<gene>
    <name evidence="4" type="ORF">BCM02_106303</name>
</gene>
<dbReference type="InterPro" id="IPR050832">
    <property type="entry name" value="Bact_Acetyltransf"/>
</dbReference>
<comment type="caution">
    <text evidence="4">The sequence shown here is derived from an EMBL/GenBank/DDBJ whole genome shotgun (WGS) entry which is preliminary data.</text>
</comment>
<proteinExistence type="predicted"/>
<dbReference type="InterPro" id="IPR016181">
    <property type="entry name" value="Acyl_CoA_acyltransferase"/>
</dbReference>
<keyword evidence="2" id="KW-0012">Acyltransferase</keyword>
<feature type="domain" description="N-acetyltransferase" evidence="3">
    <location>
        <begin position="155"/>
        <end position="291"/>
    </location>
</feature>
<dbReference type="PROSITE" id="PS51186">
    <property type="entry name" value="GNAT"/>
    <property type="match status" value="2"/>
</dbReference>
<dbReference type="PANTHER" id="PTHR43877">
    <property type="entry name" value="AMINOALKYLPHOSPHONATE N-ACETYLTRANSFERASE-RELATED-RELATED"/>
    <property type="match status" value="1"/>
</dbReference>
<accession>A0A5S5C6C0</accession>
<keyword evidence="1" id="KW-0808">Transferase</keyword>
<dbReference type="Gene3D" id="3.40.630.30">
    <property type="match status" value="2"/>
</dbReference>
<sequence>MNMVELSVAELAGRPDLVLPGVADLFQPDQPDPPRRLAIGASDGDGYQGAVVIELSQDHGTAHLRSIMVRPGSRRQGIGRRLLEAAAERLKSRGYAQLLAEFMTETGGELTTAGFLQACGFISPQPGIHIRTGPFTSLQGQRWLSLRLPDEFVVAPWGNLAPSERVLLLEAASYEYPDILSPFEDDAEVDPSRSLLLRYRGQPVGWMLLEELEPRTVLFKTMYVFKRHQRMARGVALFAEAIRRLMAEGHYPNGMFFVEHENEPMRRFMERYFFSPDLRQETMWRSYRTLP</sequence>
<keyword evidence="5" id="KW-1185">Reference proteome</keyword>
<dbReference type="CDD" id="cd04301">
    <property type="entry name" value="NAT_SF"/>
    <property type="match status" value="1"/>
</dbReference>
<keyword evidence="4" id="KW-0687">Ribonucleoprotein</keyword>
<feature type="domain" description="N-acetyltransferase" evidence="3">
    <location>
        <begin position="1"/>
        <end position="149"/>
    </location>
</feature>
<dbReference type="Proteomes" id="UP000323257">
    <property type="component" value="Unassembled WGS sequence"/>
</dbReference>
<evidence type="ECO:0000256" key="2">
    <source>
        <dbReference type="ARBA" id="ARBA00023315"/>
    </source>
</evidence>
<protein>
    <submittedName>
        <fullName evidence="4">Ribosomal protein S18 acetylase RimI-like enzyme</fullName>
    </submittedName>
</protein>
<evidence type="ECO:0000256" key="1">
    <source>
        <dbReference type="ARBA" id="ARBA00022679"/>
    </source>
</evidence>
<name>A0A5S5C6C0_9BACL</name>